<dbReference type="GeneTree" id="ENSGT00390000018729"/>
<keyword evidence="2" id="KW-1185">Reference proteome</keyword>
<name>A0A8I5T201_PONAB</name>
<reference evidence="1" key="2">
    <citation type="submission" date="2025-08" db="UniProtKB">
        <authorList>
            <consortium name="Ensembl"/>
        </authorList>
    </citation>
    <scope>IDENTIFICATION</scope>
</reference>
<gene>
    <name evidence="1" type="primary">SLC14A1</name>
</gene>
<dbReference type="AlphaFoldDB" id="A0A8I5T201"/>
<accession>A0A8I5T201</accession>
<proteinExistence type="predicted"/>
<dbReference type="Proteomes" id="UP000001595">
    <property type="component" value="Chromosome 18"/>
</dbReference>
<reference evidence="1" key="3">
    <citation type="submission" date="2025-09" db="UniProtKB">
        <authorList>
            <consortium name="Ensembl"/>
        </authorList>
    </citation>
    <scope>IDENTIFICATION</scope>
</reference>
<evidence type="ECO:0000313" key="2">
    <source>
        <dbReference type="Proteomes" id="UP000001595"/>
    </source>
</evidence>
<reference evidence="1 2" key="1">
    <citation type="submission" date="2008-02" db="EMBL/GenBank/DDBJ databases">
        <title>A 6x draft sequence assembly of the Pongo pygmaeus abelii genome.</title>
        <authorList>
            <person name="Wilson R.K."/>
            <person name="Mardis E."/>
        </authorList>
    </citation>
    <scope>NUCLEOTIDE SEQUENCE [LARGE SCALE GENOMIC DNA]</scope>
</reference>
<organism evidence="1 2">
    <name type="scientific">Pongo abelii</name>
    <name type="common">Sumatran orangutan</name>
    <name type="synonym">Pongo pygmaeus abelii</name>
    <dbReference type="NCBI Taxonomy" id="9601"/>
    <lineage>
        <taxon>Eukaryota</taxon>
        <taxon>Metazoa</taxon>
        <taxon>Chordata</taxon>
        <taxon>Craniata</taxon>
        <taxon>Vertebrata</taxon>
        <taxon>Euteleostomi</taxon>
        <taxon>Mammalia</taxon>
        <taxon>Eutheria</taxon>
        <taxon>Euarchontoglires</taxon>
        <taxon>Primates</taxon>
        <taxon>Haplorrhini</taxon>
        <taxon>Catarrhini</taxon>
        <taxon>Hominidae</taxon>
        <taxon>Pongo</taxon>
    </lineage>
</organism>
<sequence>MNGRSLTGGAGDARHGPVWKDSFGTKAGEAARRGIARLSLALADGSQEQVINSIWALWLQCHPGGNTHGCLFGQGRLFLVAVTPCMCYVHDLPNFLKRTEFHAQQMGPPCLHPPFQHGVVNVPFSYRTLQSVLSRQTGHTCNYSSKYLLV</sequence>
<dbReference type="Ensembl" id="ENSPPYT00000037931.1">
    <property type="protein sequence ID" value="ENSPPYP00000028932.1"/>
    <property type="gene ID" value="ENSPPYG00000009125.2"/>
</dbReference>
<protein>
    <submittedName>
        <fullName evidence="1">Solute carrier family 14 member 1 (Kidd blood group)</fullName>
    </submittedName>
</protein>
<evidence type="ECO:0000313" key="1">
    <source>
        <dbReference type="Ensembl" id="ENSPPYP00000028932.1"/>
    </source>
</evidence>